<dbReference type="InterPro" id="IPR035994">
    <property type="entry name" value="Nucleoside_phosphorylase_sf"/>
</dbReference>
<evidence type="ECO:0000313" key="3">
    <source>
        <dbReference type="Proteomes" id="UP000183940"/>
    </source>
</evidence>
<keyword evidence="3" id="KW-1185">Reference proteome</keyword>
<dbReference type="Proteomes" id="UP000183940">
    <property type="component" value="Unassembled WGS sequence"/>
</dbReference>
<accession>A0A1L9QWT6</accession>
<dbReference type="STRING" id="1925591.BI308_03170"/>
<organism evidence="2 3">
    <name type="scientific">Roseofilum reptotaenium AO1-A</name>
    <dbReference type="NCBI Taxonomy" id="1925591"/>
    <lineage>
        <taxon>Bacteria</taxon>
        <taxon>Bacillati</taxon>
        <taxon>Cyanobacteriota</taxon>
        <taxon>Cyanophyceae</taxon>
        <taxon>Desertifilales</taxon>
        <taxon>Desertifilaceae</taxon>
        <taxon>Roseofilum</taxon>
    </lineage>
</organism>
<feature type="domain" description="Nucleoside phosphorylase" evidence="1">
    <location>
        <begin position="74"/>
        <end position="190"/>
    </location>
</feature>
<sequence length="245" mass="26708">MRIDTLDRIASPKFSSPNVILVPQGAEYHAVRRGMGALPLSSQLPRVYPIPMGSEPVSKYLQQWITEIIPDRPTLVVLGLAGSLSAQHQVGDVVVYQQCCNLAPEFPLQSLECDRALTQFLSDRLNPHTQPVTGLTSSHIITQATKKQNLGQTYQASVVDMEGFAILKTLQSAGIAVGMVRVIGDLHNQDLPNLNDAINAQGQLAPIPLALQMLKHPLNAMNLIHGSLKSLPILSEIVIQLYKNT</sequence>
<dbReference type="GO" id="GO:0009116">
    <property type="term" value="P:nucleoside metabolic process"/>
    <property type="evidence" value="ECO:0007669"/>
    <property type="project" value="InterPro"/>
</dbReference>
<proteinExistence type="predicted"/>
<dbReference type="AlphaFoldDB" id="A0A1L9QWT6"/>
<protein>
    <recommendedName>
        <fullName evidence="1">Nucleoside phosphorylase domain-containing protein</fullName>
    </recommendedName>
</protein>
<comment type="caution">
    <text evidence="2">The sequence shown here is derived from an EMBL/GenBank/DDBJ whole genome shotgun (WGS) entry which is preliminary data.</text>
</comment>
<reference evidence="2" key="1">
    <citation type="submission" date="2016-10" db="EMBL/GenBank/DDBJ databases">
        <title>CRISPR-Cas defence system in Roseofilum reptotaenium: evidence of a bacteriophage-cyanobacterium arms race in the coral black band disease.</title>
        <authorList>
            <person name="Buerger P."/>
            <person name="Wood-Charlson E.M."/>
            <person name="Weynberg K.D."/>
            <person name="Willis B."/>
            <person name="Van Oppen M.J."/>
        </authorList>
    </citation>
    <scope>NUCLEOTIDE SEQUENCE [LARGE SCALE GENOMIC DNA]</scope>
    <source>
        <strain evidence="2">AO1-A</strain>
    </source>
</reference>
<evidence type="ECO:0000313" key="2">
    <source>
        <dbReference type="EMBL" id="OJJ27148.1"/>
    </source>
</evidence>
<dbReference type="GO" id="GO:0003824">
    <property type="term" value="F:catalytic activity"/>
    <property type="evidence" value="ECO:0007669"/>
    <property type="project" value="InterPro"/>
</dbReference>
<name>A0A1L9QWT6_9CYAN</name>
<dbReference type="EMBL" id="MLAW01000003">
    <property type="protein sequence ID" value="OJJ27148.1"/>
    <property type="molecule type" value="Genomic_DNA"/>
</dbReference>
<evidence type="ECO:0000259" key="1">
    <source>
        <dbReference type="Pfam" id="PF01048"/>
    </source>
</evidence>
<gene>
    <name evidence="2" type="ORF">BI308_03170</name>
</gene>
<dbReference type="InterPro" id="IPR000845">
    <property type="entry name" value="Nucleoside_phosphorylase_d"/>
</dbReference>
<dbReference type="Pfam" id="PF01048">
    <property type="entry name" value="PNP_UDP_1"/>
    <property type="match status" value="1"/>
</dbReference>
<dbReference type="Gene3D" id="3.40.50.1580">
    <property type="entry name" value="Nucleoside phosphorylase domain"/>
    <property type="match status" value="1"/>
</dbReference>
<dbReference type="SUPFAM" id="SSF53167">
    <property type="entry name" value="Purine and uridine phosphorylases"/>
    <property type="match status" value="1"/>
</dbReference>